<evidence type="ECO:0000256" key="1">
    <source>
        <dbReference type="ARBA" id="ARBA00022485"/>
    </source>
</evidence>
<protein>
    <submittedName>
        <fullName evidence="7">Iron hydrogenase 1</fullName>
        <ecNumber evidence="7">1.12.7.2</ecNumber>
    </submittedName>
</protein>
<dbReference type="GO" id="GO:0051539">
    <property type="term" value="F:4 iron, 4 sulfur cluster binding"/>
    <property type="evidence" value="ECO:0007669"/>
    <property type="project" value="UniProtKB-KW"/>
</dbReference>
<evidence type="ECO:0000256" key="4">
    <source>
        <dbReference type="ARBA" id="ARBA00023014"/>
    </source>
</evidence>
<dbReference type="Gene3D" id="3.40.950.10">
    <property type="entry name" value="Fe-only Hydrogenase (Larger Subunit), Chain L, domain 3"/>
    <property type="match status" value="1"/>
</dbReference>
<keyword evidence="8" id="KW-1185">Reference proteome</keyword>
<dbReference type="Gene3D" id="3.30.70.20">
    <property type="match status" value="1"/>
</dbReference>
<dbReference type="Proteomes" id="UP000189674">
    <property type="component" value="Chromosome"/>
</dbReference>
<dbReference type="InterPro" id="IPR050340">
    <property type="entry name" value="Cytosolic_Fe-S_CAF"/>
</dbReference>
<dbReference type="AlphaFoldDB" id="A0A1U9NMK9"/>
<dbReference type="OrthoDB" id="9798098at2"/>
<evidence type="ECO:0000256" key="3">
    <source>
        <dbReference type="ARBA" id="ARBA00023004"/>
    </source>
</evidence>
<keyword evidence="7" id="KW-0560">Oxidoreductase</keyword>
<dbReference type="STRING" id="1936003.STSP2_02152"/>
<keyword evidence="3" id="KW-0408">Iron</keyword>
<dbReference type="InterPro" id="IPR035965">
    <property type="entry name" value="PAS-like_dom_sf"/>
</dbReference>
<dbReference type="SUPFAM" id="SSF53920">
    <property type="entry name" value="Fe-only hydrogenase"/>
    <property type="match status" value="1"/>
</dbReference>
<dbReference type="PROSITE" id="PS51379">
    <property type="entry name" value="4FE4S_FER_2"/>
    <property type="match status" value="1"/>
</dbReference>
<evidence type="ECO:0000256" key="2">
    <source>
        <dbReference type="ARBA" id="ARBA00022723"/>
    </source>
</evidence>
<dbReference type="EMBL" id="CP019791">
    <property type="protein sequence ID" value="AQT68974.1"/>
    <property type="molecule type" value="Genomic_DNA"/>
</dbReference>
<dbReference type="EC" id="1.12.7.2" evidence="7"/>
<gene>
    <name evidence="7" type="ORF">STSP2_02152</name>
</gene>
<dbReference type="InterPro" id="IPR009016">
    <property type="entry name" value="Fe_hydrogenase"/>
</dbReference>
<dbReference type="SUPFAM" id="SSF54862">
    <property type="entry name" value="4Fe-4S ferredoxins"/>
    <property type="match status" value="1"/>
</dbReference>
<dbReference type="InterPro" id="IPR017900">
    <property type="entry name" value="4Fe4S_Fe_S_CS"/>
</dbReference>
<dbReference type="Gene3D" id="3.30.450.20">
    <property type="entry name" value="PAS domain"/>
    <property type="match status" value="1"/>
</dbReference>
<dbReference type="PANTHER" id="PTHR11615">
    <property type="entry name" value="NITRATE, FORMATE, IRON DEHYDROGENASE"/>
    <property type="match status" value="1"/>
</dbReference>
<dbReference type="RefSeq" id="WP_146662411.1">
    <property type="nucleotide sequence ID" value="NZ_CP019791.1"/>
</dbReference>
<dbReference type="PROSITE" id="PS00198">
    <property type="entry name" value="4FE4S_FER_1"/>
    <property type="match status" value="1"/>
</dbReference>
<evidence type="ECO:0000313" key="7">
    <source>
        <dbReference type="EMBL" id="AQT68974.1"/>
    </source>
</evidence>
<name>A0A1U9NMK9_9BACT</name>
<dbReference type="GO" id="GO:0008901">
    <property type="term" value="F:ferredoxin hydrogenase activity"/>
    <property type="evidence" value="ECO:0007669"/>
    <property type="project" value="UniProtKB-EC"/>
</dbReference>
<feature type="domain" description="4Fe-4S ferredoxin-type" evidence="5">
    <location>
        <begin position="34"/>
        <end position="63"/>
    </location>
</feature>
<feature type="domain" description="4Fe-4S" evidence="6">
    <location>
        <begin position="356"/>
        <end position="418"/>
    </location>
</feature>
<keyword evidence="1" id="KW-0004">4Fe-4S</keyword>
<dbReference type="Gene3D" id="1.10.15.40">
    <property type="entry name" value="Electron transport complex subunit B, putative Fe-S cluster"/>
    <property type="match status" value="1"/>
</dbReference>
<evidence type="ECO:0000259" key="6">
    <source>
        <dbReference type="PROSITE" id="PS51656"/>
    </source>
</evidence>
<dbReference type="Pfam" id="PF02906">
    <property type="entry name" value="Fe_hyd_lg_C"/>
    <property type="match status" value="1"/>
</dbReference>
<keyword evidence="2" id="KW-0479">Metal-binding</keyword>
<accession>A0A1U9NMK9</accession>
<dbReference type="PROSITE" id="PS51656">
    <property type="entry name" value="4FE4S"/>
    <property type="match status" value="1"/>
</dbReference>
<evidence type="ECO:0000259" key="5">
    <source>
        <dbReference type="PROSITE" id="PS51379"/>
    </source>
</evidence>
<dbReference type="InterPro" id="IPR004108">
    <property type="entry name" value="Fe_hydrogenase_lsu_C"/>
</dbReference>
<dbReference type="InterPro" id="IPR007202">
    <property type="entry name" value="4Fe-4S_dom"/>
</dbReference>
<dbReference type="Pfam" id="PF04060">
    <property type="entry name" value="FeS"/>
    <property type="match status" value="1"/>
</dbReference>
<evidence type="ECO:0000313" key="8">
    <source>
        <dbReference type="Proteomes" id="UP000189674"/>
    </source>
</evidence>
<keyword evidence="4" id="KW-0411">Iron-sulfur</keyword>
<dbReference type="GO" id="GO:0046872">
    <property type="term" value="F:metal ion binding"/>
    <property type="evidence" value="ECO:0007669"/>
    <property type="project" value="UniProtKB-KW"/>
</dbReference>
<sequence>MNQLQPIFTEPAECQDCYKCLRQCSVKGIKIQEGHARIIPELCVMCGKCVQVCPVGAKRVRNDLDRAKLLLQMKKKVIVSLAPSFVSEFAGIEQAQLIAGIKRLGFYGVSETALGAQEVSATIAKKLKEENEGVYISSACPTVVELVKKYRSEHAEKVTSLLSPVLAHTKLLRRQYGEDVGVVFVGPCISKKAEADSHGEMLEVAITFEELREWFDSAGIEPGDEQGGADDDFIPYRANEGALYPIDGGMIAGIKRNCSVSDSQLMTFSGIENIEQALGSLEEIKTDGPMFIEMLACEGGCVNGPKAGQQGKTIVKRSSVLSFAQWDDSAIPREPGVEIEDNWLIEPVRRMVHSEEEISRALKTVGKFSREDELNCGGCGYDSCREFARALLDGRAETSMCAGYMRKLAHKKADALIRTMPSGVVIVDEHMRIVESNRRFAELMGEESAAAFDAKPGLEGAVLDRVIGFGNLFSQVLSSGQQSVEKSVRHGKVILRVTVFTIDPHRIVGGIVQDITAPAVQKEQVVRKAKEVITNHLSTVQQIAFLLGENAAESEVILNSITESFSADALGDGTDAD</sequence>
<organism evidence="7 8">
    <name type="scientific">Anaerohalosphaera lusitana</name>
    <dbReference type="NCBI Taxonomy" id="1936003"/>
    <lineage>
        <taxon>Bacteria</taxon>
        <taxon>Pseudomonadati</taxon>
        <taxon>Planctomycetota</taxon>
        <taxon>Phycisphaerae</taxon>
        <taxon>Sedimentisphaerales</taxon>
        <taxon>Anaerohalosphaeraceae</taxon>
        <taxon>Anaerohalosphaera</taxon>
    </lineage>
</organism>
<proteinExistence type="predicted"/>
<reference evidence="8" key="1">
    <citation type="submission" date="2017-02" db="EMBL/GenBank/DDBJ databases">
        <title>Comparative genomics and description of representatives of a novel lineage of planctomycetes thriving in anoxic sediments.</title>
        <authorList>
            <person name="Spring S."/>
            <person name="Bunk B."/>
            <person name="Sproer C."/>
        </authorList>
    </citation>
    <scope>NUCLEOTIDE SEQUENCE [LARGE SCALE GENOMIC DNA]</scope>
    <source>
        <strain evidence="8">ST-NAGAB-D1</strain>
    </source>
</reference>
<dbReference type="SUPFAM" id="SSF55785">
    <property type="entry name" value="PYP-like sensor domain (PAS domain)"/>
    <property type="match status" value="1"/>
</dbReference>
<dbReference type="KEGG" id="alus:STSP2_02152"/>
<dbReference type="Pfam" id="PF00037">
    <property type="entry name" value="Fer4"/>
    <property type="match status" value="1"/>
</dbReference>
<dbReference type="InterPro" id="IPR017896">
    <property type="entry name" value="4Fe4S_Fe-S-bd"/>
</dbReference>